<gene>
    <name evidence="1" type="ORF">AN477_10690</name>
</gene>
<evidence type="ECO:0000313" key="2">
    <source>
        <dbReference type="Proteomes" id="UP000050482"/>
    </source>
</evidence>
<evidence type="ECO:0000313" key="1">
    <source>
        <dbReference type="EMBL" id="KPV43831.1"/>
    </source>
</evidence>
<name>A0A0P9CLE9_9BACL</name>
<dbReference type="EMBL" id="LJCO01000045">
    <property type="protein sequence ID" value="KPV43831.1"/>
    <property type="molecule type" value="Genomic_DNA"/>
</dbReference>
<sequence>MNEIRVVRIEYENDLAPADEWIRRLVEHLLSVKLELAPKDVAHFLMSTRLQDGAPISSEEV</sequence>
<accession>A0A0P9CLE9</accession>
<dbReference type="PATRIC" id="fig|471514.4.peg.5204"/>
<reference evidence="1 2" key="1">
    <citation type="submission" date="2015-09" db="EMBL/GenBank/DDBJ databases">
        <title>Draft genome sequence of Alicyclobacillus ferrooxydans DSM 22381.</title>
        <authorList>
            <person name="Hemp J."/>
        </authorList>
    </citation>
    <scope>NUCLEOTIDE SEQUENCE [LARGE SCALE GENOMIC DNA]</scope>
    <source>
        <strain evidence="1 2">TC-34</strain>
    </source>
</reference>
<keyword evidence="2" id="KW-1185">Reference proteome</keyword>
<dbReference type="Proteomes" id="UP000050482">
    <property type="component" value="Unassembled WGS sequence"/>
</dbReference>
<organism evidence="1 2">
    <name type="scientific">Alicyclobacillus ferrooxydans</name>
    <dbReference type="NCBI Taxonomy" id="471514"/>
    <lineage>
        <taxon>Bacteria</taxon>
        <taxon>Bacillati</taxon>
        <taxon>Bacillota</taxon>
        <taxon>Bacilli</taxon>
        <taxon>Bacillales</taxon>
        <taxon>Alicyclobacillaceae</taxon>
        <taxon>Alicyclobacillus</taxon>
    </lineage>
</organism>
<dbReference type="STRING" id="471514.AN477_10690"/>
<dbReference type="RefSeq" id="WP_054969147.1">
    <property type="nucleotide sequence ID" value="NZ_LJCO01000045.1"/>
</dbReference>
<protein>
    <submittedName>
        <fullName evidence="1">Uncharacterized protein</fullName>
    </submittedName>
</protein>
<comment type="caution">
    <text evidence="1">The sequence shown here is derived from an EMBL/GenBank/DDBJ whole genome shotgun (WGS) entry which is preliminary data.</text>
</comment>
<proteinExistence type="predicted"/>
<dbReference type="AlphaFoldDB" id="A0A0P9CLE9"/>